<dbReference type="PANTHER" id="PTHR30404:SF0">
    <property type="entry name" value="N-ACETYLMURAMOYL-L-ALANINE AMIDASE AMIC"/>
    <property type="match status" value="1"/>
</dbReference>
<sequence length="258" mass="28452">MVKLFIDPGHGGTDPGAVGHGLQEKALTLEIGRQIRDILLREYVGVGVKMSRTTDVFLPLTERTRLANQWGATYFVSIHINAGGGSGFETFVHSSRRTQTVKLQSVMHDEMMTRLQVADRGQKAADFAVLRGTKMPAILTENLFIDRTTDAHKLKSGAFLRLVAEAHVFGLAQAFQLQKKSVIPSQNSMYRVQSGSFEVMKNANQVKKKIEEAGYSPFIRLENGLHKVQVGAFSNQSNAESLAAELRKKGFTAGVFRS</sequence>
<dbReference type="Pfam" id="PF05036">
    <property type="entry name" value="SPOR"/>
    <property type="match status" value="2"/>
</dbReference>
<dbReference type="CDD" id="cd02696">
    <property type="entry name" value="MurNAc-LAA"/>
    <property type="match status" value="1"/>
</dbReference>
<feature type="domain" description="SPOR" evidence="2">
    <location>
        <begin position="184"/>
        <end position="258"/>
    </location>
</feature>
<dbReference type="Proteomes" id="UP001203665">
    <property type="component" value="Unassembled WGS sequence"/>
</dbReference>
<organism evidence="3 4">
    <name type="scientific">Alkalicoccobacillus plakortidis</name>
    <dbReference type="NCBI Taxonomy" id="444060"/>
    <lineage>
        <taxon>Bacteria</taxon>
        <taxon>Bacillati</taxon>
        <taxon>Bacillota</taxon>
        <taxon>Bacilli</taxon>
        <taxon>Bacillales</taxon>
        <taxon>Bacillaceae</taxon>
        <taxon>Alkalicoccobacillus</taxon>
    </lineage>
</organism>
<dbReference type="Gene3D" id="3.40.630.40">
    <property type="entry name" value="Zn-dependent exopeptidases"/>
    <property type="match status" value="1"/>
</dbReference>
<accession>A0ABT0XEV8</accession>
<dbReference type="InterPro" id="IPR050695">
    <property type="entry name" value="N-acetylmuramoyl_amidase_3"/>
</dbReference>
<keyword evidence="1" id="KW-0378">Hydrolase</keyword>
<proteinExistence type="predicted"/>
<dbReference type="SUPFAM" id="SSF110997">
    <property type="entry name" value="Sporulation related repeat"/>
    <property type="match status" value="1"/>
</dbReference>
<dbReference type="EMBL" id="JAMQJY010000001">
    <property type="protein sequence ID" value="MCM2674436.1"/>
    <property type="molecule type" value="Genomic_DNA"/>
</dbReference>
<dbReference type="Pfam" id="PF01520">
    <property type="entry name" value="Amidase_3"/>
    <property type="match status" value="1"/>
</dbReference>
<comment type="caution">
    <text evidence="3">The sequence shown here is derived from an EMBL/GenBank/DDBJ whole genome shotgun (WGS) entry which is preliminary data.</text>
</comment>
<gene>
    <name evidence="3" type="ORF">NDM98_02185</name>
</gene>
<dbReference type="RefSeq" id="WP_251604158.1">
    <property type="nucleotide sequence ID" value="NZ_JAMQJY010000001.1"/>
</dbReference>
<dbReference type="SUPFAM" id="SSF53187">
    <property type="entry name" value="Zn-dependent exopeptidases"/>
    <property type="match status" value="1"/>
</dbReference>
<evidence type="ECO:0000313" key="4">
    <source>
        <dbReference type="Proteomes" id="UP001203665"/>
    </source>
</evidence>
<protein>
    <submittedName>
        <fullName evidence="3">N-acetylmuramoyl-L-alanine amidase</fullName>
    </submittedName>
</protein>
<dbReference type="PANTHER" id="PTHR30404">
    <property type="entry name" value="N-ACETYLMURAMOYL-L-ALANINE AMIDASE"/>
    <property type="match status" value="1"/>
</dbReference>
<keyword evidence="4" id="KW-1185">Reference proteome</keyword>
<dbReference type="Gene3D" id="3.30.70.1070">
    <property type="entry name" value="Sporulation related repeat"/>
    <property type="match status" value="1"/>
</dbReference>
<evidence type="ECO:0000313" key="3">
    <source>
        <dbReference type="EMBL" id="MCM2674436.1"/>
    </source>
</evidence>
<dbReference type="SMART" id="SM00646">
    <property type="entry name" value="Ami_3"/>
    <property type="match status" value="1"/>
</dbReference>
<name>A0ABT0XEV8_9BACI</name>
<evidence type="ECO:0000259" key="2">
    <source>
        <dbReference type="PROSITE" id="PS51724"/>
    </source>
</evidence>
<dbReference type="InterPro" id="IPR036680">
    <property type="entry name" value="SPOR-like_sf"/>
</dbReference>
<evidence type="ECO:0000256" key="1">
    <source>
        <dbReference type="ARBA" id="ARBA00022801"/>
    </source>
</evidence>
<reference evidence="3" key="1">
    <citation type="submission" date="2022-06" db="EMBL/GenBank/DDBJ databases">
        <title>Alkalicoccobacillus porphyridii sp. nov., isolated from a marine red alga, Porphyridium purpureum and reclassification of Shouchella plakortidis and Shouchella gibsonii as Alkalicoccobacillus plakortidis comb. nov. and Alkalicoccobacillus gibsonii comb. nov.</title>
        <authorList>
            <person name="Kim K.H."/>
            <person name="Lee J.K."/>
            <person name="Han D.M."/>
            <person name="Baek J.H."/>
            <person name="Jeon C.O."/>
        </authorList>
    </citation>
    <scope>NUCLEOTIDE SEQUENCE</scope>
    <source>
        <strain evidence="3">DSM 19153</strain>
    </source>
</reference>
<dbReference type="PROSITE" id="PS51724">
    <property type="entry name" value="SPOR"/>
    <property type="match status" value="1"/>
</dbReference>
<dbReference type="InterPro" id="IPR007730">
    <property type="entry name" value="SPOR-like_dom"/>
</dbReference>
<dbReference type="InterPro" id="IPR002508">
    <property type="entry name" value="MurNAc-LAA_cat"/>
</dbReference>